<dbReference type="EMBL" id="JALLPJ020001057">
    <property type="protein sequence ID" value="KAL3777239.1"/>
    <property type="molecule type" value="Genomic_DNA"/>
</dbReference>
<evidence type="ECO:0000256" key="1">
    <source>
        <dbReference type="SAM" id="MobiDB-lite"/>
    </source>
</evidence>
<sequence length="73" mass="7969">MLQSPLSRVKFKGQPTPALPELPLAHSPPSTIDIDQTLLSSAAARDYQRHAISTSNRHCRSPQRGHNTSSLVP</sequence>
<keyword evidence="3" id="KW-1185">Reference proteome</keyword>
<comment type="caution">
    <text evidence="2">The sequence shown here is derived from an EMBL/GenBank/DDBJ whole genome shotgun (WGS) entry which is preliminary data.</text>
</comment>
<reference evidence="2 3" key="1">
    <citation type="submission" date="2024-10" db="EMBL/GenBank/DDBJ databases">
        <title>Updated reference genomes for cyclostephanoid diatoms.</title>
        <authorList>
            <person name="Roberts W.R."/>
            <person name="Alverson A.J."/>
        </authorList>
    </citation>
    <scope>NUCLEOTIDE SEQUENCE [LARGE SCALE GENOMIC DNA]</scope>
    <source>
        <strain evidence="2 3">AJA010-31</strain>
    </source>
</reference>
<proteinExistence type="predicted"/>
<organism evidence="2 3">
    <name type="scientific">Cyclotella atomus</name>
    <dbReference type="NCBI Taxonomy" id="382360"/>
    <lineage>
        <taxon>Eukaryota</taxon>
        <taxon>Sar</taxon>
        <taxon>Stramenopiles</taxon>
        <taxon>Ochrophyta</taxon>
        <taxon>Bacillariophyta</taxon>
        <taxon>Coscinodiscophyceae</taxon>
        <taxon>Thalassiosirophycidae</taxon>
        <taxon>Stephanodiscales</taxon>
        <taxon>Stephanodiscaceae</taxon>
        <taxon>Cyclotella</taxon>
    </lineage>
</organism>
<feature type="region of interest" description="Disordered" evidence="1">
    <location>
        <begin position="52"/>
        <end position="73"/>
    </location>
</feature>
<gene>
    <name evidence="2" type="ORF">ACHAWO_006771</name>
</gene>
<accession>A0ABD3NPK3</accession>
<feature type="compositionally biased region" description="Polar residues" evidence="1">
    <location>
        <begin position="64"/>
        <end position="73"/>
    </location>
</feature>
<name>A0ABD3NPK3_9STRA</name>
<protein>
    <submittedName>
        <fullName evidence="2">Uncharacterized protein</fullName>
    </submittedName>
</protein>
<feature type="region of interest" description="Disordered" evidence="1">
    <location>
        <begin position="1"/>
        <end position="28"/>
    </location>
</feature>
<evidence type="ECO:0000313" key="3">
    <source>
        <dbReference type="Proteomes" id="UP001530400"/>
    </source>
</evidence>
<evidence type="ECO:0000313" key="2">
    <source>
        <dbReference type="EMBL" id="KAL3777239.1"/>
    </source>
</evidence>
<dbReference type="AlphaFoldDB" id="A0ABD3NPK3"/>
<dbReference type="Proteomes" id="UP001530400">
    <property type="component" value="Unassembled WGS sequence"/>
</dbReference>